<dbReference type="Proteomes" id="UP000202031">
    <property type="component" value="Chromosome"/>
</dbReference>
<proteinExistence type="predicted"/>
<dbReference type="RefSeq" id="WP_100590683.1">
    <property type="nucleotide sequence ID" value="NZ_CP015578.1"/>
</dbReference>
<dbReference type="NCBIfam" id="TIGR01496">
    <property type="entry name" value="DHPS"/>
    <property type="match status" value="1"/>
</dbReference>
<evidence type="ECO:0000256" key="5">
    <source>
        <dbReference type="ARBA" id="ARBA00022679"/>
    </source>
</evidence>
<accession>A0A1X9SMZ9</accession>
<dbReference type="Pfam" id="PF00809">
    <property type="entry name" value="Pterin_bind"/>
    <property type="match status" value="1"/>
</dbReference>
<dbReference type="GeneID" id="46921347"/>
<reference evidence="11" key="1">
    <citation type="journal article" date="2017" name="Genome Biol. Evol.">
        <title>Comparative Genomic Analysis Identifies a Campylobacter Clade Deficient in Selenium Metabolism.</title>
        <authorList>
            <person name="Miller W.G."/>
            <person name="Yee E."/>
            <person name="Lopes B.S."/>
            <person name="Chapman M.H."/>
            <person name="Huynh S."/>
            <person name="Bono J.L."/>
            <person name="Parker C.T."/>
            <person name="Strachan N.J.C."/>
            <person name="Forbes K.J."/>
        </authorList>
    </citation>
    <scope>NUCLEOTIDE SEQUENCE [LARGE SCALE GENOMIC DNA]</scope>
    <source>
        <strain evidence="11">NCTC 13004</strain>
    </source>
</reference>
<evidence type="ECO:0000256" key="3">
    <source>
        <dbReference type="ARBA" id="ARBA00004763"/>
    </source>
</evidence>
<dbReference type="PANTHER" id="PTHR20941:SF1">
    <property type="entry name" value="FOLIC ACID SYNTHESIS PROTEIN FOL1"/>
    <property type="match status" value="1"/>
</dbReference>
<organism evidence="10 11">
    <name type="scientific">Campylobacter lanienae NCTC 13004</name>
    <dbReference type="NCBI Taxonomy" id="1031753"/>
    <lineage>
        <taxon>Bacteria</taxon>
        <taxon>Pseudomonadati</taxon>
        <taxon>Campylobacterota</taxon>
        <taxon>Epsilonproteobacteria</taxon>
        <taxon>Campylobacterales</taxon>
        <taxon>Campylobacteraceae</taxon>
        <taxon>Campylobacter</taxon>
    </lineage>
</organism>
<keyword evidence="6" id="KW-0479">Metal-binding</keyword>
<dbReference type="PROSITE" id="PS50972">
    <property type="entry name" value="PTERIN_BINDING"/>
    <property type="match status" value="1"/>
</dbReference>
<sequence length="379" mass="42355">MRAYKLNIDSDFDQICHFISPHKSGAKIMRKKANLNFILIKDIKAVAVNILKQDALSIGAELVSSHNAIFGGVGLENALLIANDKQIQILAKKELAQDFGLDKLAKFLSNSFTKPSKCEIMAVLNFNNDSLNPASRVGIDDAILRIESVIDLGADYIDIGMVSSRPGSEYIGAKAEFQRVKPVVDLIYANRLYERVEFSLDSFDPLCLEYALDHGFSFVNDITADPKLAFLAGRYNAKYCLMHKNGDPKTMQINVKDSDILGLISEFFAQKLEEIKESKAKQIYLDIGIGFGKTARDNMALIKHLEHFLSFGYPLLVGASRKSMIDYYSPSSVDERLAGSLYLHQKAIENGATIIRTHDPKEHIQMLNLHNSYKDLEIV</sequence>
<name>A0A1X9SMZ9_9BACT</name>
<dbReference type="InterPro" id="IPR006390">
    <property type="entry name" value="DHP_synth_dom"/>
</dbReference>
<comment type="pathway">
    <text evidence="3">Cofactor biosynthesis; tetrahydrofolate biosynthesis; 7,8-dihydrofolate from 2-amino-4-hydroxy-6-hydroxymethyl-7,8-dihydropteridine diphosphate and 4-aminobenzoate: step 1/2.</text>
</comment>
<feature type="domain" description="Pterin-binding" evidence="9">
    <location>
        <begin position="118"/>
        <end position="368"/>
    </location>
</feature>
<protein>
    <recommendedName>
        <fullName evidence="4">dihydropteroate synthase</fullName>
        <ecNumber evidence="4">2.5.1.15</ecNumber>
    </recommendedName>
</protein>
<dbReference type="GO" id="GO:0046872">
    <property type="term" value="F:metal ion binding"/>
    <property type="evidence" value="ECO:0007669"/>
    <property type="project" value="UniProtKB-KW"/>
</dbReference>
<comment type="cofactor">
    <cofactor evidence="2">
        <name>Mg(2+)</name>
        <dbReference type="ChEBI" id="CHEBI:18420"/>
    </cofactor>
</comment>
<evidence type="ECO:0000313" key="10">
    <source>
        <dbReference type="EMBL" id="ARQ97619.1"/>
    </source>
</evidence>
<keyword evidence="7" id="KW-0460">Magnesium</keyword>
<dbReference type="GO" id="GO:0004156">
    <property type="term" value="F:dihydropteroate synthase activity"/>
    <property type="evidence" value="ECO:0007669"/>
    <property type="project" value="UniProtKB-EC"/>
</dbReference>
<evidence type="ECO:0000256" key="2">
    <source>
        <dbReference type="ARBA" id="ARBA00001946"/>
    </source>
</evidence>
<dbReference type="EC" id="2.5.1.15" evidence="4"/>
<gene>
    <name evidence="10" type="primary">folP</name>
    <name evidence="10" type="ORF">CLAN_0874</name>
</gene>
<dbReference type="InterPro" id="IPR000489">
    <property type="entry name" value="Pterin-binding_dom"/>
</dbReference>
<keyword evidence="5 10" id="KW-0808">Transferase</keyword>
<evidence type="ECO:0000313" key="11">
    <source>
        <dbReference type="Proteomes" id="UP000202031"/>
    </source>
</evidence>
<dbReference type="EMBL" id="CP015578">
    <property type="protein sequence ID" value="ARQ97619.1"/>
    <property type="molecule type" value="Genomic_DNA"/>
</dbReference>
<dbReference type="GO" id="GO:0005829">
    <property type="term" value="C:cytosol"/>
    <property type="evidence" value="ECO:0007669"/>
    <property type="project" value="TreeGrafter"/>
</dbReference>
<dbReference type="PANTHER" id="PTHR20941">
    <property type="entry name" value="FOLATE SYNTHESIS PROTEINS"/>
    <property type="match status" value="1"/>
</dbReference>
<evidence type="ECO:0000256" key="6">
    <source>
        <dbReference type="ARBA" id="ARBA00022723"/>
    </source>
</evidence>
<reference evidence="11" key="2">
    <citation type="journal article" date="2017" name="Genome Biol. Evol.">
        <title>Comparative genomic analysis identifies a Campylobacter clade deficient in selenium metabolism.</title>
        <authorList>
            <person name="Miller W.G."/>
            <person name="Yee E."/>
            <person name="Lopes B.S."/>
            <person name="Chapman M.H."/>
            <person name="Huynh S."/>
            <person name="Bono J.L."/>
            <person name="Parker C.T."/>
            <person name="Strachan N.J.C."/>
            <person name="Forbes K.J."/>
        </authorList>
    </citation>
    <scope>NUCLEOTIDE SEQUENCE [LARGE SCALE GENOMIC DNA]</scope>
    <source>
        <strain evidence="11">NCTC 13004</strain>
    </source>
</reference>
<comment type="catalytic activity">
    <reaction evidence="1">
        <text>(7,8-dihydropterin-6-yl)methyl diphosphate + 4-aminobenzoate = 7,8-dihydropteroate + diphosphate</text>
        <dbReference type="Rhea" id="RHEA:19949"/>
        <dbReference type="ChEBI" id="CHEBI:17836"/>
        <dbReference type="ChEBI" id="CHEBI:17839"/>
        <dbReference type="ChEBI" id="CHEBI:33019"/>
        <dbReference type="ChEBI" id="CHEBI:72950"/>
        <dbReference type="EC" id="2.5.1.15"/>
    </reaction>
</comment>
<dbReference type="InterPro" id="IPR011005">
    <property type="entry name" value="Dihydropteroate_synth-like_sf"/>
</dbReference>
<dbReference type="GO" id="GO:0046656">
    <property type="term" value="P:folic acid biosynthetic process"/>
    <property type="evidence" value="ECO:0007669"/>
    <property type="project" value="UniProtKB-KW"/>
</dbReference>
<dbReference type="InterPro" id="IPR045031">
    <property type="entry name" value="DHP_synth-like"/>
</dbReference>
<keyword evidence="8" id="KW-0289">Folate biosynthesis</keyword>
<evidence type="ECO:0000256" key="4">
    <source>
        <dbReference type="ARBA" id="ARBA00012458"/>
    </source>
</evidence>
<evidence type="ECO:0000259" key="9">
    <source>
        <dbReference type="PROSITE" id="PS50972"/>
    </source>
</evidence>
<dbReference type="KEGG" id="clx:CLAN_0874"/>
<dbReference type="SUPFAM" id="SSF51717">
    <property type="entry name" value="Dihydropteroate synthetase-like"/>
    <property type="match status" value="1"/>
</dbReference>
<evidence type="ECO:0000256" key="1">
    <source>
        <dbReference type="ARBA" id="ARBA00000012"/>
    </source>
</evidence>
<dbReference type="CDD" id="cd00739">
    <property type="entry name" value="DHPS"/>
    <property type="match status" value="1"/>
</dbReference>
<dbReference type="GO" id="GO:0046654">
    <property type="term" value="P:tetrahydrofolate biosynthetic process"/>
    <property type="evidence" value="ECO:0007669"/>
    <property type="project" value="TreeGrafter"/>
</dbReference>
<evidence type="ECO:0000256" key="8">
    <source>
        <dbReference type="ARBA" id="ARBA00022909"/>
    </source>
</evidence>
<evidence type="ECO:0000256" key="7">
    <source>
        <dbReference type="ARBA" id="ARBA00022842"/>
    </source>
</evidence>
<dbReference type="Gene3D" id="3.20.20.20">
    <property type="entry name" value="Dihydropteroate synthase-like"/>
    <property type="match status" value="1"/>
</dbReference>
<dbReference type="AlphaFoldDB" id="A0A1X9SMZ9"/>